<evidence type="ECO:0000313" key="4">
    <source>
        <dbReference type="EMBL" id="MBL7626284.1"/>
    </source>
</evidence>
<protein>
    <submittedName>
        <fullName evidence="4">TetR/AcrR family transcriptional regulator</fullName>
    </submittedName>
</protein>
<evidence type="ECO:0000259" key="3">
    <source>
        <dbReference type="PROSITE" id="PS50977"/>
    </source>
</evidence>
<keyword evidence="1 2" id="KW-0238">DNA-binding</keyword>
<feature type="domain" description="HTH tetR-type" evidence="3">
    <location>
        <begin position="13"/>
        <end position="73"/>
    </location>
</feature>
<dbReference type="InterPro" id="IPR050109">
    <property type="entry name" value="HTH-type_TetR-like_transc_reg"/>
</dbReference>
<dbReference type="PANTHER" id="PTHR30055">
    <property type="entry name" value="HTH-TYPE TRANSCRIPTIONAL REGULATOR RUTR"/>
    <property type="match status" value="1"/>
</dbReference>
<evidence type="ECO:0000256" key="2">
    <source>
        <dbReference type="PROSITE-ProRule" id="PRU00335"/>
    </source>
</evidence>
<dbReference type="InterPro" id="IPR001647">
    <property type="entry name" value="HTH_TetR"/>
</dbReference>
<proteinExistence type="predicted"/>
<name>A0A937RCB8_9ACTN</name>
<accession>A0A937RCB8</accession>
<dbReference type="GO" id="GO:0003700">
    <property type="term" value="F:DNA-binding transcription factor activity"/>
    <property type="evidence" value="ECO:0007669"/>
    <property type="project" value="TreeGrafter"/>
</dbReference>
<dbReference type="Pfam" id="PF00440">
    <property type="entry name" value="TetR_N"/>
    <property type="match status" value="1"/>
</dbReference>
<evidence type="ECO:0000256" key="1">
    <source>
        <dbReference type="ARBA" id="ARBA00023125"/>
    </source>
</evidence>
<feature type="DNA-binding region" description="H-T-H motif" evidence="2">
    <location>
        <begin position="36"/>
        <end position="55"/>
    </location>
</feature>
<dbReference type="EMBL" id="JAEACQ010000125">
    <property type="protein sequence ID" value="MBL7626284.1"/>
    <property type="molecule type" value="Genomic_DNA"/>
</dbReference>
<dbReference type="InterPro" id="IPR036271">
    <property type="entry name" value="Tet_transcr_reg_TetR-rel_C_sf"/>
</dbReference>
<dbReference type="SUPFAM" id="SSF46689">
    <property type="entry name" value="Homeodomain-like"/>
    <property type="match status" value="1"/>
</dbReference>
<dbReference type="SUPFAM" id="SSF48498">
    <property type="entry name" value="Tetracyclin repressor-like, C-terminal domain"/>
    <property type="match status" value="1"/>
</dbReference>
<comment type="caution">
    <text evidence="4">The sequence shown here is derived from an EMBL/GenBank/DDBJ whole genome shotgun (WGS) entry which is preliminary data.</text>
</comment>
<keyword evidence="5" id="KW-1185">Reference proteome</keyword>
<organism evidence="4 5">
    <name type="scientific">Frankia nepalensis</name>
    <dbReference type="NCBI Taxonomy" id="1836974"/>
    <lineage>
        <taxon>Bacteria</taxon>
        <taxon>Bacillati</taxon>
        <taxon>Actinomycetota</taxon>
        <taxon>Actinomycetes</taxon>
        <taxon>Frankiales</taxon>
        <taxon>Frankiaceae</taxon>
        <taxon>Frankia</taxon>
    </lineage>
</organism>
<dbReference type="RefSeq" id="WP_203000551.1">
    <property type="nucleotide sequence ID" value="NZ_JADWYU010000135.1"/>
</dbReference>
<dbReference type="PANTHER" id="PTHR30055:SF226">
    <property type="entry name" value="HTH-TYPE TRANSCRIPTIONAL REGULATOR PKSA"/>
    <property type="match status" value="1"/>
</dbReference>
<dbReference type="Gene3D" id="1.10.357.10">
    <property type="entry name" value="Tetracycline Repressor, domain 2"/>
    <property type="match status" value="1"/>
</dbReference>
<dbReference type="GO" id="GO:0000976">
    <property type="term" value="F:transcription cis-regulatory region binding"/>
    <property type="evidence" value="ECO:0007669"/>
    <property type="project" value="TreeGrafter"/>
</dbReference>
<evidence type="ECO:0000313" key="5">
    <source>
        <dbReference type="Proteomes" id="UP000604475"/>
    </source>
</evidence>
<dbReference type="Proteomes" id="UP000604475">
    <property type="component" value="Unassembled WGS sequence"/>
</dbReference>
<dbReference type="InterPro" id="IPR009057">
    <property type="entry name" value="Homeodomain-like_sf"/>
</dbReference>
<dbReference type="AlphaFoldDB" id="A0A937RCB8"/>
<sequence>MISAASSASDPPASVRTLFLDAAVRCLRDVGIRRTTMVRVADEAGLSRAWLYRHYPDKASLLGAALIRQDEQFWAGARALVSAKEGLAAQVAEAVRYSRRQEPDALVLRLRVSEPDACAAVLGAGLRQAVPGMAVFWHPYLEAARERGEVRADLDIARAAEWVIRVVISLVTTPGDAVDADDPSSVRRFVEEFLVPGLS</sequence>
<dbReference type="PROSITE" id="PS50977">
    <property type="entry name" value="HTH_TETR_2"/>
    <property type="match status" value="1"/>
</dbReference>
<dbReference type="PRINTS" id="PR00455">
    <property type="entry name" value="HTHTETR"/>
</dbReference>
<reference evidence="4" key="1">
    <citation type="submission" date="2020-12" db="EMBL/GenBank/DDBJ databases">
        <title>Genomic characterization of non-nitrogen-fixing Frankia strains.</title>
        <authorList>
            <person name="Carlos-Shanley C."/>
            <person name="Guerra T."/>
            <person name="Hahn D."/>
        </authorList>
    </citation>
    <scope>NUCLEOTIDE SEQUENCE</scope>
    <source>
        <strain evidence="4">CN6</strain>
    </source>
</reference>
<gene>
    <name evidence="4" type="ORF">I7412_03660</name>
</gene>